<dbReference type="Proteomes" id="UP000250915">
    <property type="component" value="Unassembled WGS sequence"/>
</dbReference>
<evidence type="ECO:0000313" key="1">
    <source>
        <dbReference type="EMBL" id="RAV13363.1"/>
    </source>
</evidence>
<organism evidence="1 2">
    <name type="scientific">Mycobacterium colombiense</name>
    <dbReference type="NCBI Taxonomy" id="339268"/>
    <lineage>
        <taxon>Bacteria</taxon>
        <taxon>Bacillati</taxon>
        <taxon>Actinomycetota</taxon>
        <taxon>Actinomycetes</taxon>
        <taxon>Mycobacteriales</taxon>
        <taxon>Mycobacteriaceae</taxon>
        <taxon>Mycobacterium</taxon>
        <taxon>Mycobacterium avium complex (MAC)</taxon>
    </lineage>
</organism>
<reference evidence="1 2" key="1">
    <citation type="submission" date="2018-06" db="EMBL/GenBank/DDBJ databases">
        <title>NTM in soil in Japan.</title>
        <authorList>
            <person name="Ohya K."/>
        </authorList>
    </citation>
    <scope>NUCLEOTIDE SEQUENCE [LARGE SCALE GENOMIC DNA]</scope>
    <source>
        <strain evidence="1 2">GF28</strain>
    </source>
</reference>
<gene>
    <name evidence="1" type="ORF">DQP57_07790</name>
</gene>
<proteinExistence type="predicted"/>
<accession>A0A329M3Z2</accession>
<protein>
    <submittedName>
        <fullName evidence="1">Uncharacterized protein</fullName>
    </submittedName>
</protein>
<comment type="caution">
    <text evidence="1">The sequence shown here is derived from an EMBL/GenBank/DDBJ whole genome shotgun (WGS) entry which is preliminary data.</text>
</comment>
<name>A0A329M3Z2_9MYCO</name>
<dbReference type="OrthoDB" id="4731766at2"/>
<dbReference type="EMBL" id="QMEV01000011">
    <property type="protein sequence ID" value="RAV13363.1"/>
    <property type="molecule type" value="Genomic_DNA"/>
</dbReference>
<sequence>MKTLLEFFIENFGFLYVDPRYRITDSVTSGIPTINAGLNLTGPLLSWSLDNDRGILGFAVAPTELAGSPDNWFRISLIRQHLDDYDELNRADPVEKATWTRTNLARIEEMFSSANAQRSCEELIALRKAQADKYFGPPIT</sequence>
<evidence type="ECO:0000313" key="2">
    <source>
        <dbReference type="Proteomes" id="UP000250915"/>
    </source>
</evidence>
<dbReference type="AlphaFoldDB" id="A0A329M3Z2"/>
<dbReference type="RefSeq" id="WP_112632433.1">
    <property type="nucleotide sequence ID" value="NZ_QMEV01000011.1"/>
</dbReference>